<dbReference type="InterPro" id="IPR004367">
    <property type="entry name" value="Cyclin_C-dom"/>
</dbReference>
<dbReference type="InterPro" id="IPR039361">
    <property type="entry name" value="Cyclin"/>
</dbReference>
<dbReference type="Proteomes" id="UP001152797">
    <property type="component" value="Unassembled WGS sequence"/>
</dbReference>
<evidence type="ECO:0000313" key="8">
    <source>
        <dbReference type="EMBL" id="CAL4781233.1"/>
    </source>
</evidence>
<feature type="domain" description="Cyclin-like" evidence="5">
    <location>
        <begin position="19"/>
        <end position="103"/>
    </location>
</feature>
<keyword evidence="2 4" id="KW-0195">Cyclin</keyword>
<dbReference type="InterPro" id="IPR036915">
    <property type="entry name" value="Cyclin-like_sf"/>
</dbReference>
<reference evidence="7" key="1">
    <citation type="submission" date="2022-10" db="EMBL/GenBank/DDBJ databases">
        <authorList>
            <person name="Chen Y."/>
            <person name="Dougan E. K."/>
            <person name="Chan C."/>
            <person name="Rhodes N."/>
            <person name="Thang M."/>
        </authorList>
    </citation>
    <scope>NUCLEOTIDE SEQUENCE</scope>
</reference>
<evidence type="ECO:0000313" key="7">
    <source>
        <dbReference type="EMBL" id="CAI3993921.1"/>
    </source>
</evidence>
<name>A0A9P1FZI6_9DINO</name>
<accession>A0A9P1FZI6</accession>
<comment type="similarity">
    <text evidence="4">Belongs to the cyclin family.</text>
</comment>
<evidence type="ECO:0000259" key="6">
    <source>
        <dbReference type="SMART" id="SM01332"/>
    </source>
</evidence>
<dbReference type="SUPFAM" id="SSF47954">
    <property type="entry name" value="Cyclin-like"/>
    <property type="match status" value="2"/>
</dbReference>
<evidence type="ECO:0000256" key="4">
    <source>
        <dbReference type="RuleBase" id="RU000383"/>
    </source>
</evidence>
<dbReference type="FunFam" id="1.10.472.10:FF:000001">
    <property type="entry name" value="G2/mitotic-specific cyclin"/>
    <property type="match status" value="1"/>
</dbReference>
<dbReference type="Gene3D" id="1.10.472.10">
    <property type="entry name" value="Cyclin-like"/>
    <property type="match status" value="2"/>
</dbReference>
<gene>
    <name evidence="7" type="ORF">C1SCF055_LOCUS20621</name>
</gene>
<dbReference type="GO" id="GO:0051301">
    <property type="term" value="P:cell division"/>
    <property type="evidence" value="ECO:0007669"/>
    <property type="project" value="UniProtKB-KW"/>
</dbReference>
<dbReference type="EMBL" id="CAMXCT010001890">
    <property type="protein sequence ID" value="CAI3993921.1"/>
    <property type="molecule type" value="Genomic_DNA"/>
</dbReference>
<dbReference type="GO" id="GO:0016538">
    <property type="term" value="F:cyclin-dependent protein serine/threonine kinase regulator activity"/>
    <property type="evidence" value="ECO:0007669"/>
    <property type="project" value="InterPro"/>
</dbReference>
<feature type="domain" description="Cyclin C-terminal" evidence="6">
    <location>
        <begin position="112"/>
        <end position="225"/>
    </location>
</feature>
<dbReference type="EMBL" id="CAMXCT020001890">
    <property type="protein sequence ID" value="CAL1147296.1"/>
    <property type="molecule type" value="Genomic_DNA"/>
</dbReference>
<keyword evidence="1" id="KW-0132">Cell division</keyword>
<dbReference type="SMART" id="SM01332">
    <property type="entry name" value="Cyclin_C"/>
    <property type="match status" value="1"/>
</dbReference>
<evidence type="ECO:0000256" key="1">
    <source>
        <dbReference type="ARBA" id="ARBA00022618"/>
    </source>
</evidence>
<proteinExistence type="inferred from homology"/>
<keyword evidence="3" id="KW-0131">Cell cycle</keyword>
<evidence type="ECO:0000256" key="2">
    <source>
        <dbReference type="ARBA" id="ARBA00023127"/>
    </source>
</evidence>
<dbReference type="PANTHER" id="PTHR10177">
    <property type="entry name" value="CYCLINS"/>
    <property type="match status" value="1"/>
</dbReference>
<reference evidence="8 9" key="2">
    <citation type="submission" date="2024-05" db="EMBL/GenBank/DDBJ databases">
        <authorList>
            <person name="Chen Y."/>
            <person name="Shah S."/>
            <person name="Dougan E. K."/>
            <person name="Thang M."/>
            <person name="Chan C."/>
        </authorList>
    </citation>
    <scope>NUCLEOTIDE SEQUENCE [LARGE SCALE GENOMIC DNA]</scope>
</reference>
<keyword evidence="9" id="KW-1185">Reference proteome</keyword>
<dbReference type="InterPro" id="IPR006671">
    <property type="entry name" value="Cyclin_N"/>
</dbReference>
<organism evidence="7">
    <name type="scientific">Cladocopium goreaui</name>
    <dbReference type="NCBI Taxonomy" id="2562237"/>
    <lineage>
        <taxon>Eukaryota</taxon>
        <taxon>Sar</taxon>
        <taxon>Alveolata</taxon>
        <taxon>Dinophyceae</taxon>
        <taxon>Suessiales</taxon>
        <taxon>Symbiodiniaceae</taxon>
        <taxon>Cladocopium</taxon>
    </lineage>
</organism>
<dbReference type="AlphaFoldDB" id="A0A9P1FZI6"/>
<feature type="domain" description="Cyclin-like" evidence="5">
    <location>
        <begin position="116"/>
        <end position="202"/>
    </location>
</feature>
<protein>
    <submittedName>
        <fullName evidence="8">Cyclin-A3-1 (G2/mitotic-specific cyclin-A3-1) (CycA31)</fullName>
    </submittedName>
</protein>
<dbReference type="EMBL" id="CAMXCT030001890">
    <property type="protein sequence ID" value="CAL4781233.1"/>
    <property type="molecule type" value="Genomic_DNA"/>
</dbReference>
<evidence type="ECO:0000313" key="9">
    <source>
        <dbReference type="Proteomes" id="UP001152797"/>
    </source>
</evidence>
<dbReference type="Pfam" id="PF00134">
    <property type="entry name" value="Cyclin_N"/>
    <property type="match status" value="1"/>
</dbReference>
<evidence type="ECO:0000259" key="5">
    <source>
        <dbReference type="SMART" id="SM00385"/>
    </source>
</evidence>
<comment type="caution">
    <text evidence="7">The sequence shown here is derived from an EMBL/GenBank/DDBJ whole genome shotgun (WGS) entry which is preliminary data.</text>
</comment>
<dbReference type="InterPro" id="IPR013763">
    <property type="entry name" value="Cyclin-like_dom"/>
</dbReference>
<dbReference type="PIRSF" id="PIRSF001771">
    <property type="entry name" value="Cyclin_A_B_D_E"/>
    <property type="match status" value="1"/>
</dbReference>
<sequence>MRNRQLGRLWERERATAVDWMVEVQVLYGLRTETLFLAVSLLDSFLKLNEVNQVQLQLAVVCSLFVAAKFEEIEPPNVKDFVNMTNEVCNKQDILAMEATLLTSLEFSLCRPTAVHFLERGSRSPQRLFSRKMLQKHGFLTQYLLELALVDSQMLRFPPSLQVAAATMVSSRLLGSLVRVPRHDISGERSAMIYRCALEMCRLLEEVELSSHQAVRKKFLRPSEL</sequence>
<dbReference type="InterPro" id="IPR046965">
    <property type="entry name" value="Cyclin_A/B-like"/>
</dbReference>
<evidence type="ECO:0000256" key="3">
    <source>
        <dbReference type="ARBA" id="ARBA00023306"/>
    </source>
</evidence>
<dbReference type="SMART" id="SM00385">
    <property type="entry name" value="CYCLIN"/>
    <property type="match status" value="2"/>
</dbReference>
<dbReference type="OrthoDB" id="313090at2759"/>
<dbReference type="GO" id="GO:0044772">
    <property type="term" value="P:mitotic cell cycle phase transition"/>
    <property type="evidence" value="ECO:0007669"/>
    <property type="project" value="InterPro"/>
</dbReference>
<dbReference type="Pfam" id="PF02984">
    <property type="entry name" value="Cyclin_C"/>
    <property type="match status" value="1"/>
</dbReference>